<name>A0A6F8SNX5_9ACTN</name>
<reference evidence="2" key="2">
    <citation type="submission" date="2020-03" db="EMBL/GenBank/DDBJ databases">
        <title>Complete Genome Sequence of Adlercreutzia sp. strain 8CFCBH1 Producing Equol, Isolated from Healthy Japanese Feces.</title>
        <authorList>
            <person name="Ogata Y."/>
            <person name="Sakamoto M."/>
            <person name="Ohkuma M."/>
            <person name="Hattori M."/>
            <person name="Suda W."/>
        </authorList>
    </citation>
    <scope>NUCLEOTIDE SEQUENCE [LARGE SCALE GENOMIC DNA]</scope>
    <source>
        <strain evidence="2">8CFCBH1</strain>
    </source>
</reference>
<organism evidence="1 2">
    <name type="scientific">Adlercreutzia hattorii</name>
    <dbReference type="NCBI Taxonomy" id="2707299"/>
    <lineage>
        <taxon>Bacteria</taxon>
        <taxon>Bacillati</taxon>
        <taxon>Actinomycetota</taxon>
        <taxon>Coriobacteriia</taxon>
        <taxon>Eggerthellales</taxon>
        <taxon>Eggerthellaceae</taxon>
        <taxon>Adlercreutzia</taxon>
    </lineage>
</organism>
<dbReference type="Proteomes" id="UP000501727">
    <property type="component" value="Chromosome"/>
</dbReference>
<evidence type="ECO:0000313" key="2">
    <source>
        <dbReference type="Proteomes" id="UP000501727"/>
    </source>
</evidence>
<protein>
    <submittedName>
        <fullName evidence="1">Uncharacterized protein</fullName>
    </submittedName>
</protein>
<proteinExistence type="predicted"/>
<keyword evidence="2" id="KW-1185">Reference proteome</keyword>
<evidence type="ECO:0000313" key="1">
    <source>
        <dbReference type="EMBL" id="BCA89782.1"/>
    </source>
</evidence>
<gene>
    <name evidence="1" type="ORF">ADCFC_22790</name>
</gene>
<dbReference type="AlphaFoldDB" id="A0A6F8SNX5"/>
<sequence length="113" mass="12898">MKSRKRWDGTFADWEPIARRIAAGQNRARAVRTGHRWPKKARELYAGRHVWRFLAKNPAPAVPWGRNLGIGVILELSFPSSECRCKGVYEPGTADLEENPSKIAVRARFLANW</sequence>
<reference evidence="2" key="1">
    <citation type="journal article" date="2020" name="Microbiol. Resour. Announc.">
        <title>Complete Genome Sequence of Adlercreutzia sp. Strain 8CFCBH1, a Potent Producer of Equol, Isolated from Healthy Japanese Feces.</title>
        <authorList>
            <person name="Ogata Y."/>
            <person name="Sakamoto M."/>
            <person name="Ohkuma M."/>
            <person name="Hattori M."/>
            <person name="Suda W."/>
        </authorList>
    </citation>
    <scope>NUCLEOTIDE SEQUENCE [LARGE SCALE GENOMIC DNA]</scope>
    <source>
        <strain evidence="2">8CFCBH1</strain>
    </source>
</reference>
<dbReference type="KEGG" id="ahat:ADCFC_24010"/>
<dbReference type="EMBL" id="AP022829">
    <property type="protein sequence ID" value="BCA89782.1"/>
    <property type="molecule type" value="Genomic_DNA"/>
</dbReference>
<accession>A0A6F8SNX5</accession>